<proteinExistence type="predicted"/>
<keyword evidence="2" id="KW-1185">Reference proteome</keyword>
<organism evidence="1 2">
    <name type="scientific">Clostridium tyrobutyricum DIVETGP</name>
    <dbReference type="NCBI Taxonomy" id="1408889"/>
    <lineage>
        <taxon>Bacteria</taxon>
        <taxon>Bacillati</taxon>
        <taxon>Bacillota</taxon>
        <taxon>Clostridia</taxon>
        <taxon>Eubacteriales</taxon>
        <taxon>Clostridiaceae</taxon>
        <taxon>Clostridium</taxon>
    </lineage>
</organism>
<dbReference type="Pfam" id="PF04454">
    <property type="entry name" value="Linocin_M18"/>
    <property type="match status" value="1"/>
</dbReference>
<comment type="caution">
    <text evidence="1">The sequence shown here is derived from an EMBL/GenBank/DDBJ whole genome shotgun (WGS) entry which is preliminary data.</text>
</comment>
<accession>W6NKH4</accession>
<name>W6NKH4_CLOTY</name>
<dbReference type="EMBL" id="CBXI010000043">
    <property type="protein sequence ID" value="CDL92392.1"/>
    <property type="molecule type" value="Genomic_DNA"/>
</dbReference>
<protein>
    <submittedName>
        <fullName evidence="1">Linocin_M18 bacteriocin protein</fullName>
    </submittedName>
</protein>
<reference evidence="1 2" key="1">
    <citation type="journal article" date="2015" name="Genome Announc.">
        <title>Draft Genome Sequence of Clostridium tyrobutyricum Strain DIVETGP, Isolated from Cow's Milk for Grana Padano Production.</title>
        <authorList>
            <person name="Soggiu A."/>
            <person name="Piras C."/>
            <person name="Gaiarsa S."/>
            <person name="Sassera D."/>
            <person name="Roncada P."/>
            <person name="Bendixen E."/>
            <person name="Brasca M."/>
            <person name="Bonizzi L."/>
        </authorList>
    </citation>
    <scope>NUCLEOTIDE SEQUENCE [LARGE SCALE GENOMIC DNA]</scope>
    <source>
        <strain evidence="1 2">DIVETGP</strain>
    </source>
</reference>
<gene>
    <name evidence="1" type="ORF">CTDIVETGP_2462</name>
</gene>
<dbReference type="Proteomes" id="UP000019482">
    <property type="component" value="Unassembled WGS sequence"/>
</dbReference>
<dbReference type="AlphaFoldDB" id="W6NKH4"/>
<sequence>MLESDRISKMLDKNVFTSHVLGTNQGALLCTEPNYIDIVIGQDIETAYIELKNLNHVLRILETVFLKIKNRKSIVVFE</sequence>
<evidence type="ECO:0000313" key="1">
    <source>
        <dbReference type="EMBL" id="CDL92392.1"/>
    </source>
</evidence>
<evidence type="ECO:0000313" key="2">
    <source>
        <dbReference type="Proteomes" id="UP000019482"/>
    </source>
</evidence>
<dbReference type="InterPro" id="IPR007544">
    <property type="entry name" value="ENCAP"/>
</dbReference>